<dbReference type="PANTHER" id="PTHR32060:SF22">
    <property type="entry name" value="CARBOXYL-TERMINAL-PROCESSING PEPTIDASE 3, CHLOROPLASTIC"/>
    <property type="match status" value="1"/>
</dbReference>
<evidence type="ECO:0000256" key="3">
    <source>
        <dbReference type="ARBA" id="ARBA00022801"/>
    </source>
</evidence>
<keyword evidence="4 5" id="KW-0720">Serine protease</keyword>
<comment type="caution">
    <text evidence="9">The sequence shown here is derived from an EMBL/GenBank/DDBJ whole genome shotgun (WGS) entry which is preliminary data.</text>
</comment>
<dbReference type="Gene3D" id="2.30.42.10">
    <property type="match status" value="1"/>
</dbReference>
<dbReference type="Pfam" id="PF17804">
    <property type="entry name" value="TSP_NTD"/>
    <property type="match status" value="1"/>
</dbReference>
<evidence type="ECO:0000256" key="1">
    <source>
        <dbReference type="ARBA" id="ARBA00009179"/>
    </source>
</evidence>
<evidence type="ECO:0000256" key="2">
    <source>
        <dbReference type="ARBA" id="ARBA00022670"/>
    </source>
</evidence>
<dbReference type="FunFam" id="3.90.226.10:FF:000090">
    <property type="entry name" value="Tail-specific protease"/>
    <property type="match status" value="1"/>
</dbReference>
<feature type="signal peptide" evidence="7">
    <location>
        <begin position="1"/>
        <end position="20"/>
    </location>
</feature>
<dbReference type="GO" id="GO:0008236">
    <property type="term" value="F:serine-type peptidase activity"/>
    <property type="evidence" value="ECO:0007669"/>
    <property type="project" value="UniProtKB-KW"/>
</dbReference>
<evidence type="ECO:0000256" key="4">
    <source>
        <dbReference type="ARBA" id="ARBA00022825"/>
    </source>
</evidence>
<evidence type="ECO:0000256" key="5">
    <source>
        <dbReference type="RuleBase" id="RU004404"/>
    </source>
</evidence>
<dbReference type="RefSeq" id="WP_148581455.1">
    <property type="nucleotide sequence ID" value="NZ_SDKK01000035.1"/>
</dbReference>
<accession>A0A6C2CEJ6</accession>
<keyword evidence="10" id="KW-1185">Reference proteome</keyword>
<dbReference type="Proteomes" id="UP000389128">
    <property type="component" value="Unassembled WGS sequence"/>
</dbReference>
<sequence>MKKRLIGALLALTFCVPATAGDITPRLSPTPEQAQAAYLSAMFLSRYHYTVKPLDDALSEQIFERYLKALDPEHLFLTQADIDAFADTRKQLDDAILQGRLSIPFALFLRYEERTAERLGYARSLLAQNFDFSQNEHYPLDRSKAAWLKDDAEARDLWRKRVKNDWLRLRLAGKDAAAIRETLDKRYTRLLANSQKSKSDDVFQTFMNAYAGAIEPHTSYLGRGSAESFDIAMRLSLVGIGAVLQERDEYITIRELSPGGPAIRSGKLAVGDRIVAVGQGDGAPLTDVVGTRVEEVVKLIRGTKDTPVVLDILPADAGPDGRHTLITLIRDKIRMEEQAAKKSVLPAGDGRRIGVITLPTFYEDFEGRRRGDKDYRSASRDVARLIDELKQDKVDGLILDLRNNGGGSLREAVDLTGLFIDTGPVVQQRRADGKINVESDSKAGAAWDGPMAVMINRGSASASEILAAALQDHGRALIVGEPSFGKGTVQSLINLDQVARSDTPKLGELKVTVAQFFRVNGGTTQLKGVTPDIRFPSAFEGDEFGETRFDNALPWRQIDPATYRPANEIRAILPELTSRHATRANQDKAFANLREDVAELIKLKEKRNLSLQEAERKREKDSREARLRTRAEADGTAGPGDDGLQSSERSLSAELAAEKAFKARKDVLLEETARIVGDEVSLLAGSKRLAVGN</sequence>
<dbReference type="GO" id="GO:0007165">
    <property type="term" value="P:signal transduction"/>
    <property type="evidence" value="ECO:0007669"/>
    <property type="project" value="TreeGrafter"/>
</dbReference>
<dbReference type="SUPFAM" id="SSF50156">
    <property type="entry name" value="PDZ domain-like"/>
    <property type="match status" value="1"/>
</dbReference>
<dbReference type="PROSITE" id="PS50106">
    <property type="entry name" value="PDZ"/>
    <property type="match status" value="1"/>
</dbReference>
<proteinExistence type="inferred from homology"/>
<dbReference type="InterPro" id="IPR029045">
    <property type="entry name" value="ClpP/crotonase-like_dom_sf"/>
</dbReference>
<dbReference type="EMBL" id="SDKK01000035">
    <property type="protein sequence ID" value="TYC52032.1"/>
    <property type="molecule type" value="Genomic_DNA"/>
</dbReference>
<dbReference type="InterPro" id="IPR001478">
    <property type="entry name" value="PDZ"/>
</dbReference>
<dbReference type="PANTHER" id="PTHR32060">
    <property type="entry name" value="TAIL-SPECIFIC PROTEASE"/>
    <property type="match status" value="1"/>
</dbReference>
<dbReference type="GO" id="GO:0004175">
    <property type="term" value="F:endopeptidase activity"/>
    <property type="evidence" value="ECO:0007669"/>
    <property type="project" value="TreeGrafter"/>
</dbReference>
<reference evidence="9 10" key="1">
    <citation type="submission" date="2019-01" db="EMBL/GenBank/DDBJ databases">
        <title>Zoogloea oleivorans genome sequencing and assembly.</title>
        <authorList>
            <person name="Tancsics A."/>
            <person name="Farkas M."/>
            <person name="Kriszt B."/>
            <person name="Maroti G."/>
            <person name="Horvath B."/>
        </authorList>
    </citation>
    <scope>NUCLEOTIDE SEQUENCE [LARGE SCALE GENOMIC DNA]</scope>
    <source>
        <strain evidence="9 10">Buc</strain>
    </source>
</reference>
<feature type="compositionally biased region" description="Basic and acidic residues" evidence="6">
    <location>
        <begin position="612"/>
        <end position="633"/>
    </location>
</feature>
<dbReference type="SMART" id="SM00228">
    <property type="entry name" value="PDZ"/>
    <property type="match status" value="1"/>
</dbReference>
<evidence type="ECO:0000259" key="8">
    <source>
        <dbReference type="PROSITE" id="PS50106"/>
    </source>
</evidence>
<dbReference type="Pfam" id="PF03572">
    <property type="entry name" value="Peptidase_S41"/>
    <property type="match status" value="1"/>
</dbReference>
<dbReference type="SMART" id="SM00245">
    <property type="entry name" value="TSPc"/>
    <property type="match status" value="1"/>
</dbReference>
<evidence type="ECO:0000256" key="6">
    <source>
        <dbReference type="SAM" id="MobiDB-lite"/>
    </source>
</evidence>
<protein>
    <submittedName>
        <fullName evidence="9">Tail-specific protease</fullName>
    </submittedName>
</protein>
<comment type="similarity">
    <text evidence="1 5">Belongs to the peptidase S41A family.</text>
</comment>
<feature type="chain" id="PRO_5025595957" evidence="7">
    <location>
        <begin position="21"/>
        <end position="693"/>
    </location>
</feature>
<dbReference type="InterPro" id="IPR004447">
    <property type="entry name" value="Peptidase_S41A"/>
</dbReference>
<dbReference type="InterPro" id="IPR036034">
    <property type="entry name" value="PDZ_sf"/>
</dbReference>
<dbReference type="InterPro" id="IPR040573">
    <property type="entry name" value="TSP_N"/>
</dbReference>
<evidence type="ECO:0000256" key="7">
    <source>
        <dbReference type="SAM" id="SignalP"/>
    </source>
</evidence>
<gene>
    <name evidence="9" type="ORF">ETQ85_23345</name>
</gene>
<keyword evidence="2 5" id="KW-0645">Protease</keyword>
<dbReference type="Gene3D" id="3.90.226.10">
    <property type="entry name" value="2-enoyl-CoA Hydratase, Chain A, domain 1"/>
    <property type="match status" value="1"/>
</dbReference>
<dbReference type="InterPro" id="IPR020992">
    <property type="entry name" value="Tail_Prtase_C"/>
</dbReference>
<dbReference type="GO" id="GO:0030288">
    <property type="term" value="C:outer membrane-bounded periplasmic space"/>
    <property type="evidence" value="ECO:0007669"/>
    <property type="project" value="TreeGrafter"/>
</dbReference>
<feature type="domain" description="PDZ" evidence="8">
    <location>
        <begin position="230"/>
        <end position="303"/>
    </location>
</feature>
<dbReference type="Pfam" id="PF00595">
    <property type="entry name" value="PDZ"/>
    <property type="match status" value="1"/>
</dbReference>
<evidence type="ECO:0000313" key="10">
    <source>
        <dbReference type="Proteomes" id="UP000389128"/>
    </source>
</evidence>
<keyword evidence="7" id="KW-0732">Signal</keyword>
<dbReference type="InterPro" id="IPR005151">
    <property type="entry name" value="Tail-specific_protease"/>
</dbReference>
<dbReference type="SUPFAM" id="SSF52096">
    <property type="entry name" value="ClpP/crotonase"/>
    <property type="match status" value="1"/>
</dbReference>
<dbReference type="CDD" id="cd06782">
    <property type="entry name" value="cpPDZ_CPP-like"/>
    <property type="match status" value="1"/>
</dbReference>
<organism evidence="9 10">
    <name type="scientific">Zoogloea oleivorans</name>
    <dbReference type="NCBI Taxonomy" id="1552750"/>
    <lineage>
        <taxon>Bacteria</taxon>
        <taxon>Pseudomonadati</taxon>
        <taxon>Pseudomonadota</taxon>
        <taxon>Betaproteobacteria</taxon>
        <taxon>Rhodocyclales</taxon>
        <taxon>Zoogloeaceae</taxon>
        <taxon>Zoogloea</taxon>
    </lineage>
</organism>
<name>A0A6C2CEJ6_9RHOO</name>
<dbReference type="GO" id="GO:0006508">
    <property type="term" value="P:proteolysis"/>
    <property type="evidence" value="ECO:0007669"/>
    <property type="project" value="UniProtKB-KW"/>
</dbReference>
<dbReference type="CDD" id="cd07560">
    <property type="entry name" value="Peptidase_S41_CPP"/>
    <property type="match status" value="1"/>
</dbReference>
<dbReference type="Pfam" id="PF11818">
    <property type="entry name" value="DUF3340"/>
    <property type="match status" value="1"/>
</dbReference>
<feature type="region of interest" description="Disordered" evidence="6">
    <location>
        <begin position="612"/>
        <end position="650"/>
    </location>
</feature>
<dbReference type="NCBIfam" id="TIGR00225">
    <property type="entry name" value="prc"/>
    <property type="match status" value="1"/>
</dbReference>
<dbReference type="OrthoDB" id="9812068at2"/>
<keyword evidence="3 5" id="KW-0378">Hydrolase</keyword>
<evidence type="ECO:0000313" key="9">
    <source>
        <dbReference type="EMBL" id="TYC52032.1"/>
    </source>
</evidence>
<dbReference type="AlphaFoldDB" id="A0A6C2CEJ6"/>